<accession>A0A9P6DYT6</accession>
<organism evidence="1 2">
    <name type="scientific">Hydnum rufescens UP504</name>
    <dbReference type="NCBI Taxonomy" id="1448309"/>
    <lineage>
        <taxon>Eukaryota</taxon>
        <taxon>Fungi</taxon>
        <taxon>Dikarya</taxon>
        <taxon>Basidiomycota</taxon>
        <taxon>Agaricomycotina</taxon>
        <taxon>Agaricomycetes</taxon>
        <taxon>Cantharellales</taxon>
        <taxon>Hydnaceae</taxon>
        <taxon>Hydnum</taxon>
    </lineage>
</organism>
<sequence length="151" mass="16439">MMSKIRHKIWSVGKGSSYRTIVLVVGEPLVKKNNTRMCIRILPDGHLECFALNMPVKGTGKASHGIYVESIENLGSVVSEEGSNWTDMEKLVLSVIEAELASTLREVDGDEVVLRRAVYALLNRGHVGTGGVGPPYPLILAHISSRGSQGW</sequence>
<reference evidence="1" key="1">
    <citation type="journal article" date="2020" name="Nat. Commun.">
        <title>Large-scale genome sequencing of mycorrhizal fungi provides insights into the early evolution of symbiotic traits.</title>
        <authorList>
            <person name="Miyauchi S."/>
            <person name="Kiss E."/>
            <person name="Kuo A."/>
            <person name="Drula E."/>
            <person name="Kohler A."/>
            <person name="Sanchez-Garcia M."/>
            <person name="Morin E."/>
            <person name="Andreopoulos B."/>
            <person name="Barry K.W."/>
            <person name="Bonito G."/>
            <person name="Buee M."/>
            <person name="Carver A."/>
            <person name="Chen C."/>
            <person name="Cichocki N."/>
            <person name="Clum A."/>
            <person name="Culley D."/>
            <person name="Crous P.W."/>
            <person name="Fauchery L."/>
            <person name="Girlanda M."/>
            <person name="Hayes R.D."/>
            <person name="Keri Z."/>
            <person name="LaButti K."/>
            <person name="Lipzen A."/>
            <person name="Lombard V."/>
            <person name="Magnuson J."/>
            <person name="Maillard F."/>
            <person name="Murat C."/>
            <person name="Nolan M."/>
            <person name="Ohm R.A."/>
            <person name="Pangilinan J."/>
            <person name="Pereira M.F."/>
            <person name="Perotto S."/>
            <person name="Peter M."/>
            <person name="Pfister S."/>
            <person name="Riley R."/>
            <person name="Sitrit Y."/>
            <person name="Stielow J.B."/>
            <person name="Szollosi G."/>
            <person name="Zifcakova L."/>
            <person name="Stursova M."/>
            <person name="Spatafora J.W."/>
            <person name="Tedersoo L."/>
            <person name="Vaario L.M."/>
            <person name="Yamada A."/>
            <person name="Yan M."/>
            <person name="Wang P."/>
            <person name="Xu J."/>
            <person name="Bruns T."/>
            <person name="Baldrian P."/>
            <person name="Vilgalys R."/>
            <person name="Dunand C."/>
            <person name="Henrissat B."/>
            <person name="Grigoriev I.V."/>
            <person name="Hibbett D."/>
            <person name="Nagy L.G."/>
            <person name="Martin F.M."/>
        </authorList>
    </citation>
    <scope>NUCLEOTIDE SEQUENCE</scope>
    <source>
        <strain evidence="1">UP504</strain>
    </source>
</reference>
<dbReference type="Proteomes" id="UP000886523">
    <property type="component" value="Unassembled WGS sequence"/>
</dbReference>
<comment type="caution">
    <text evidence="1">The sequence shown here is derived from an EMBL/GenBank/DDBJ whole genome shotgun (WGS) entry which is preliminary data.</text>
</comment>
<evidence type="ECO:0000313" key="2">
    <source>
        <dbReference type="Proteomes" id="UP000886523"/>
    </source>
</evidence>
<protein>
    <submittedName>
        <fullName evidence="1">Uncharacterized protein</fullName>
    </submittedName>
</protein>
<keyword evidence="2" id="KW-1185">Reference proteome</keyword>
<name>A0A9P6DYT6_9AGAM</name>
<dbReference type="EMBL" id="MU128915">
    <property type="protein sequence ID" value="KAF9519831.1"/>
    <property type="molecule type" value="Genomic_DNA"/>
</dbReference>
<proteinExistence type="predicted"/>
<gene>
    <name evidence="1" type="ORF">BS47DRAFT_1000705</name>
</gene>
<dbReference type="AlphaFoldDB" id="A0A9P6DYT6"/>
<evidence type="ECO:0000313" key="1">
    <source>
        <dbReference type="EMBL" id="KAF9519831.1"/>
    </source>
</evidence>